<dbReference type="GO" id="GO:0022857">
    <property type="term" value="F:transmembrane transporter activity"/>
    <property type="evidence" value="ECO:0007669"/>
    <property type="project" value="InterPro"/>
</dbReference>
<dbReference type="GO" id="GO:0016020">
    <property type="term" value="C:membrane"/>
    <property type="evidence" value="ECO:0007669"/>
    <property type="project" value="UniProtKB-SubCell"/>
</dbReference>
<dbReference type="RefSeq" id="XP_038051000.1">
    <property type="nucleotide sequence ID" value="XM_038195072.1"/>
</dbReference>
<dbReference type="AlphaFoldDB" id="A0A913ZIX5"/>
<feature type="transmembrane region" description="Helical" evidence="5">
    <location>
        <begin position="486"/>
        <end position="508"/>
    </location>
</feature>
<dbReference type="SUPFAM" id="SSF103473">
    <property type="entry name" value="MFS general substrate transporter"/>
    <property type="match status" value="1"/>
</dbReference>
<dbReference type="InterPro" id="IPR020846">
    <property type="entry name" value="MFS_dom"/>
</dbReference>
<keyword evidence="3 5" id="KW-1133">Transmembrane helix</keyword>
<evidence type="ECO:0000256" key="4">
    <source>
        <dbReference type="ARBA" id="ARBA00023136"/>
    </source>
</evidence>
<evidence type="ECO:0000256" key="1">
    <source>
        <dbReference type="ARBA" id="ARBA00004141"/>
    </source>
</evidence>
<sequence>MANINFLDETLNYLGRYGRYQVTCALIIMTVGNWFPAWHLMGIIFTADRPVDYRCTTGLESSGPGGNNSIISKQGIVGTVAPTYGLWSGENATGNSLNLTDDECTVDRTDDPCTEWQYRTQYGETTIVTDLNLVCERSLLPETAQSVFLVGMLVGSLLFGFLSDTFGRKRVLLSACLAHGVCGIVAAFVWNYPGFVTLWFLIGMFSQAYNQVQFVIVMELFPPECRTLMGSLNNMFWGLGVITLTPIAYLLKDWRHMQLAISVPCLVAIPLWFVLDDSVRWLLAKGRQDEALQILNKMARWNRTAPPTGGFVLSQEDEQGVVLDKDRDGETSEVAASQPTEPEEKKSCTYFDVLKSRRLLLNTIVIYFCWFVSMMTYYGASLNSSHLAGNKYANFFFLGLAEIPAFFIIHFAMTWWGRRPSMGLFFLISGLASIVTAFLPKQTDAGADLTVAIVVMAILAKLCITCAFSINLIFCSEIFPTPVRSIGFGIGAVIANIGTVIAPFVLYLGDFASFLPLTIFGGLSLAASVLVPRLARDQGQTPARNCR</sequence>
<evidence type="ECO:0000256" key="5">
    <source>
        <dbReference type="SAM" id="Phobius"/>
    </source>
</evidence>
<dbReference type="PROSITE" id="PS50850">
    <property type="entry name" value="MFS"/>
    <property type="match status" value="1"/>
</dbReference>
<proteinExistence type="predicted"/>
<dbReference type="CDD" id="cd17317">
    <property type="entry name" value="MFS_SLC22"/>
    <property type="match status" value="1"/>
</dbReference>
<organism evidence="7 8">
    <name type="scientific">Patiria miniata</name>
    <name type="common">Bat star</name>
    <name type="synonym">Asterina miniata</name>
    <dbReference type="NCBI Taxonomy" id="46514"/>
    <lineage>
        <taxon>Eukaryota</taxon>
        <taxon>Metazoa</taxon>
        <taxon>Echinodermata</taxon>
        <taxon>Eleutherozoa</taxon>
        <taxon>Asterozoa</taxon>
        <taxon>Asteroidea</taxon>
        <taxon>Valvatacea</taxon>
        <taxon>Valvatida</taxon>
        <taxon>Asterinidae</taxon>
        <taxon>Patiria</taxon>
    </lineage>
</organism>
<dbReference type="Pfam" id="PF07690">
    <property type="entry name" value="MFS_1"/>
    <property type="match status" value="1"/>
</dbReference>
<evidence type="ECO:0000313" key="7">
    <source>
        <dbReference type="EnsemblMetazoa" id="XP_038051000.1"/>
    </source>
</evidence>
<feature type="transmembrane region" description="Helical" evidence="5">
    <location>
        <begin position="392"/>
        <end position="415"/>
    </location>
</feature>
<keyword evidence="2 5" id="KW-0812">Transmembrane</keyword>
<dbReference type="GeneID" id="119724148"/>
<feature type="transmembrane region" description="Helical" evidence="5">
    <location>
        <begin position="171"/>
        <end position="192"/>
    </location>
</feature>
<feature type="transmembrane region" description="Helical" evidence="5">
    <location>
        <begin position="451"/>
        <end position="474"/>
    </location>
</feature>
<dbReference type="EnsemblMetazoa" id="XM_038195072.1">
    <property type="protein sequence ID" value="XP_038051000.1"/>
    <property type="gene ID" value="LOC119724148"/>
</dbReference>
<evidence type="ECO:0000256" key="3">
    <source>
        <dbReference type="ARBA" id="ARBA00022989"/>
    </source>
</evidence>
<feature type="transmembrane region" description="Helical" evidence="5">
    <location>
        <begin position="257"/>
        <end position="275"/>
    </location>
</feature>
<feature type="transmembrane region" description="Helical" evidence="5">
    <location>
        <begin position="198"/>
        <end position="220"/>
    </location>
</feature>
<feature type="domain" description="Major facilitator superfamily (MFS) profile" evidence="6">
    <location>
        <begin position="82"/>
        <end position="539"/>
    </location>
</feature>
<dbReference type="PANTHER" id="PTHR24064">
    <property type="entry name" value="SOLUTE CARRIER FAMILY 22 MEMBER"/>
    <property type="match status" value="1"/>
</dbReference>
<evidence type="ECO:0000259" key="6">
    <source>
        <dbReference type="PROSITE" id="PS50850"/>
    </source>
</evidence>
<dbReference type="OMA" id="YQVICTI"/>
<feature type="transmembrane region" description="Helical" evidence="5">
    <location>
        <begin position="143"/>
        <end position="162"/>
    </location>
</feature>
<keyword evidence="4 5" id="KW-0472">Membrane</keyword>
<protein>
    <recommendedName>
        <fullName evidence="6">Major facilitator superfamily (MFS) profile domain-containing protein</fullName>
    </recommendedName>
</protein>
<name>A0A913ZIX5_PATMI</name>
<reference evidence="7" key="1">
    <citation type="submission" date="2022-11" db="UniProtKB">
        <authorList>
            <consortium name="EnsemblMetazoa"/>
        </authorList>
    </citation>
    <scope>IDENTIFICATION</scope>
</reference>
<feature type="transmembrane region" description="Helical" evidence="5">
    <location>
        <begin position="232"/>
        <end position="251"/>
    </location>
</feature>
<dbReference type="OrthoDB" id="2261376at2759"/>
<feature type="transmembrane region" description="Helical" evidence="5">
    <location>
        <begin position="514"/>
        <end position="535"/>
    </location>
</feature>
<dbReference type="Proteomes" id="UP000887568">
    <property type="component" value="Unplaced"/>
</dbReference>
<dbReference type="InterPro" id="IPR011701">
    <property type="entry name" value="MFS"/>
</dbReference>
<evidence type="ECO:0000256" key="2">
    <source>
        <dbReference type="ARBA" id="ARBA00022692"/>
    </source>
</evidence>
<feature type="transmembrane region" description="Helical" evidence="5">
    <location>
        <begin position="359"/>
        <end position="380"/>
    </location>
</feature>
<dbReference type="Gene3D" id="1.20.1250.20">
    <property type="entry name" value="MFS general substrate transporter like domains"/>
    <property type="match status" value="1"/>
</dbReference>
<accession>A0A913ZIX5</accession>
<keyword evidence="8" id="KW-1185">Reference proteome</keyword>
<feature type="transmembrane region" description="Helical" evidence="5">
    <location>
        <begin position="422"/>
        <end position="439"/>
    </location>
</feature>
<dbReference type="InterPro" id="IPR036259">
    <property type="entry name" value="MFS_trans_sf"/>
</dbReference>
<evidence type="ECO:0000313" key="8">
    <source>
        <dbReference type="Proteomes" id="UP000887568"/>
    </source>
</evidence>
<comment type="subcellular location">
    <subcellularLocation>
        <location evidence="1">Membrane</location>
        <topology evidence="1">Multi-pass membrane protein</topology>
    </subcellularLocation>
</comment>